<feature type="region of interest" description="Disordered" evidence="1">
    <location>
        <begin position="1"/>
        <end position="131"/>
    </location>
</feature>
<protein>
    <submittedName>
        <fullName evidence="2">Uncharacterized protein</fullName>
    </submittedName>
</protein>
<feature type="compositionally biased region" description="Basic and acidic residues" evidence="1">
    <location>
        <begin position="77"/>
        <end position="101"/>
    </location>
</feature>
<dbReference type="EMBL" id="MU860376">
    <property type="protein sequence ID" value="KAK4234389.1"/>
    <property type="molecule type" value="Genomic_DNA"/>
</dbReference>
<accession>A0AAN7C312</accession>
<feature type="compositionally biased region" description="Basic and acidic residues" evidence="1">
    <location>
        <begin position="27"/>
        <end position="48"/>
    </location>
</feature>
<gene>
    <name evidence="2" type="ORF">C8A03DRAFT_37842</name>
</gene>
<dbReference type="AlphaFoldDB" id="A0AAN7C312"/>
<organism evidence="2 3">
    <name type="scientific">Achaetomium macrosporum</name>
    <dbReference type="NCBI Taxonomy" id="79813"/>
    <lineage>
        <taxon>Eukaryota</taxon>
        <taxon>Fungi</taxon>
        <taxon>Dikarya</taxon>
        <taxon>Ascomycota</taxon>
        <taxon>Pezizomycotina</taxon>
        <taxon>Sordariomycetes</taxon>
        <taxon>Sordariomycetidae</taxon>
        <taxon>Sordariales</taxon>
        <taxon>Chaetomiaceae</taxon>
        <taxon>Achaetomium</taxon>
    </lineage>
</organism>
<evidence type="ECO:0000313" key="2">
    <source>
        <dbReference type="EMBL" id="KAK4234389.1"/>
    </source>
</evidence>
<sequence>MAKGALPAYAEPSEGEEEAPRRGWRSRSREGSSRNPRQDERRGRDRSRQQNRKPAAGSKRPHVRPYSMYALVGGRHAFPERRPEDMEPYRRVPDRSEERMRTQRSARPASGPASAPREKPALRPGTAPRERERLAVRARASATFQTVFTSTLYYPPKNSAAILDMGERCDQFVLEYTPVDAPAIFTQRNALQQRAKGTRYT</sequence>
<dbReference type="Proteomes" id="UP001303760">
    <property type="component" value="Unassembled WGS sequence"/>
</dbReference>
<name>A0AAN7C312_9PEZI</name>
<comment type="caution">
    <text evidence="2">The sequence shown here is derived from an EMBL/GenBank/DDBJ whole genome shotgun (WGS) entry which is preliminary data.</text>
</comment>
<keyword evidence="3" id="KW-1185">Reference proteome</keyword>
<proteinExistence type="predicted"/>
<evidence type="ECO:0000313" key="3">
    <source>
        <dbReference type="Proteomes" id="UP001303760"/>
    </source>
</evidence>
<reference evidence="2" key="2">
    <citation type="submission" date="2023-05" db="EMBL/GenBank/DDBJ databases">
        <authorList>
            <consortium name="Lawrence Berkeley National Laboratory"/>
            <person name="Steindorff A."/>
            <person name="Hensen N."/>
            <person name="Bonometti L."/>
            <person name="Westerberg I."/>
            <person name="Brannstrom I.O."/>
            <person name="Guillou S."/>
            <person name="Cros-Aarteil S."/>
            <person name="Calhoun S."/>
            <person name="Haridas S."/>
            <person name="Kuo A."/>
            <person name="Mondo S."/>
            <person name="Pangilinan J."/>
            <person name="Riley R."/>
            <person name="Labutti K."/>
            <person name="Andreopoulos B."/>
            <person name="Lipzen A."/>
            <person name="Chen C."/>
            <person name="Yanf M."/>
            <person name="Daum C."/>
            <person name="Ng V."/>
            <person name="Clum A."/>
            <person name="Ohm R."/>
            <person name="Martin F."/>
            <person name="Silar P."/>
            <person name="Natvig D."/>
            <person name="Lalanne C."/>
            <person name="Gautier V."/>
            <person name="Ament-Velasquez S.L."/>
            <person name="Kruys A."/>
            <person name="Hutchinson M.I."/>
            <person name="Powell A.J."/>
            <person name="Barry K."/>
            <person name="Miller A.N."/>
            <person name="Grigoriev I.V."/>
            <person name="Debuchy R."/>
            <person name="Gladieux P."/>
            <person name="Thoren M.H."/>
            <person name="Johannesson H."/>
        </authorList>
    </citation>
    <scope>NUCLEOTIDE SEQUENCE</scope>
    <source>
        <strain evidence="2">CBS 532.94</strain>
    </source>
</reference>
<feature type="compositionally biased region" description="Low complexity" evidence="1">
    <location>
        <begin position="105"/>
        <end position="115"/>
    </location>
</feature>
<evidence type="ECO:0000256" key="1">
    <source>
        <dbReference type="SAM" id="MobiDB-lite"/>
    </source>
</evidence>
<reference evidence="2" key="1">
    <citation type="journal article" date="2023" name="Mol. Phylogenet. Evol.">
        <title>Genome-scale phylogeny and comparative genomics of the fungal order Sordariales.</title>
        <authorList>
            <person name="Hensen N."/>
            <person name="Bonometti L."/>
            <person name="Westerberg I."/>
            <person name="Brannstrom I.O."/>
            <person name="Guillou S."/>
            <person name="Cros-Aarteil S."/>
            <person name="Calhoun S."/>
            <person name="Haridas S."/>
            <person name="Kuo A."/>
            <person name="Mondo S."/>
            <person name="Pangilinan J."/>
            <person name="Riley R."/>
            <person name="LaButti K."/>
            <person name="Andreopoulos B."/>
            <person name="Lipzen A."/>
            <person name="Chen C."/>
            <person name="Yan M."/>
            <person name="Daum C."/>
            <person name="Ng V."/>
            <person name="Clum A."/>
            <person name="Steindorff A."/>
            <person name="Ohm R.A."/>
            <person name="Martin F."/>
            <person name="Silar P."/>
            <person name="Natvig D.O."/>
            <person name="Lalanne C."/>
            <person name="Gautier V."/>
            <person name="Ament-Velasquez S.L."/>
            <person name="Kruys A."/>
            <person name="Hutchinson M.I."/>
            <person name="Powell A.J."/>
            <person name="Barry K."/>
            <person name="Miller A.N."/>
            <person name="Grigoriev I.V."/>
            <person name="Debuchy R."/>
            <person name="Gladieux P."/>
            <person name="Hiltunen Thoren M."/>
            <person name="Johannesson H."/>
        </authorList>
    </citation>
    <scope>NUCLEOTIDE SEQUENCE</scope>
    <source>
        <strain evidence="2">CBS 532.94</strain>
    </source>
</reference>